<dbReference type="AlphaFoldDB" id="A0A8H6HZ90"/>
<accession>A0A8H6HZ90</accession>
<dbReference type="PANTHER" id="PTHR21561:SF12">
    <property type="entry name" value="INO80 COMPLEX SUBUNIT B"/>
    <property type="match status" value="1"/>
</dbReference>
<dbReference type="GO" id="GO:0031011">
    <property type="term" value="C:Ino80 complex"/>
    <property type="evidence" value="ECO:0007669"/>
    <property type="project" value="InterPro"/>
</dbReference>
<dbReference type="OrthoDB" id="2021186at2759"/>
<proteinExistence type="predicted"/>
<feature type="compositionally biased region" description="Basic residues" evidence="1">
    <location>
        <begin position="62"/>
        <end position="73"/>
    </location>
</feature>
<dbReference type="GO" id="GO:0006338">
    <property type="term" value="P:chromatin remodeling"/>
    <property type="evidence" value="ECO:0007669"/>
    <property type="project" value="InterPro"/>
</dbReference>
<feature type="compositionally biased region" description="Basic and acidic residues" evidence="1">
    <location>
        <begin position="26"/>
        <end position="58"/>
    </location>
</feature>
<dbReference type="InterPro" id="IPR029523">
    <property type="entry name" value="INO80B/Ies2"/>
</dbReference>
<evidence type="ECO:0000313" key="3">
    <source>
        <dbReference type="EMBL" id="KAF6755681.1"/>
    </source>
</evidence>
<dbReference type="PANTHER" id="PTHR21561">
    <property type="entry name" value="INO80 COMPLEX SUBUNIT B"/>
    <property type="match status" value="1"/>
</dbReference>
<organism evidence="3 4">
    <name type="scientific">Ephemerocybe angulata</name>
    <dbReference type="NCBI Taxonomy" id="980116"/>
    <lineage>
        <taxon>Eukaryota</taxon>
        <taxon>Fungi</taxon>
        <taxon>Dikarya</taxon>
        <taxon>Basidiomycota</taxon>
        <taxon>Agaricomycotina</taxon>
        <taxon>Agaricomycetes</taxon>
        <taxon>Agaricomycetidae</taxon>
        <taxon>Agaricales</taxon>
        <taxon>Agaricineae</taxon>
        <taxon>Psathyrellaceae</taxon>
        <taxon>Ephemerocybe</taxon>
    </lineage>
</organism>
<reference evidence="3 4" key="1">
    <citation type="submission" date="2020-07" db="EMBL/GenBank/DDBJ databases">
        <title>Comparative genomics of pyrophilous fungi reveals a link between fire events and developmental genes.</title>
        <authorList>
            <consortium name="DOE Joint Genome Institute"/>
            <person name="Steindorff A.S."/>
            <person name="Carver A."/>
            <person name="Calhoun S."/>
            <person name="Stillman K."/>
            <person name="Liu H."/>
            <person name="Lipzen A."/>
            <person name="Pangilinan J."/>
            <person name="Labutti K."/>
            <person name="Bruns T.D."/>
            <person name="Grigoriev I.V."/>
        </authorList>
    </citation>
    <scope>NUCLEOTIDE SEQUENCE [LARGE SCALE GENOMIC DNA]</scope>
    <source>
        <strain evidence="3 4">CBS 144469</strain>
    </source>
</reference>
<dbReference type="Pfam" id="PF04795">
    <property type="entry name" value="PAPA-1"/>
    <property type="match status" value="1"/>
</dbReference>
<protein>
    <submittedName>
        <fullName evidence="3">PAPA-1-like conserved region-domain-containing protein</fullName>
    </submittedName>
</protein>
<keyword evidence="4" id="KW-1185">Reference proteome</keyword>
<dbReference type="Proteomes" id="UP000521943">
    <property type="component" value="Unassembled WGS sequence"/>
</dbReference>
<evidence type="ECO:0000313" key="4">
    <source>
        <dbReference type="Proteomes" id="UP000521943"/>
    </source>
</evidence>
<dbReference type="SMART" id="SM01406">
    <property type="entry name" value="PAPA-1"/>
    <property type="match status" value="1"/>
</dbReference>
<name>A0A8H6HZ90_9AGAR</name>
<dbReference type="InterPro" id="IPR006880">
    <property type="entry name" value="INO80B_C"/>
</dbReference>
<gene>
    <name evidence="3" type="ORF">DFP72DRAFT_1119722</name>
</gene>
<sequence length="208" mass="22822">MVDSSHVSLDGAAIPGSGAGGRRKKQLTEMEMKLRREETARKRKNLSEKKLEDEKAETINRLLKKQTRPRARRTNTTDSEGDGEEWEDEGVRDEPKPTWVRWVSRVVTVPEAPAGADSMEVDGAAVKALEKRMVLSLSLPSALVQLVEAGKAGGGEAMDVDGGAGRAPRVEQRCAVEGCGERRKYRLVRDWTRGACGMGHLKILEGMV</sequence>
<feature type="region of interest" description="Disordered" evidence="1">
    <location>
        <begin position="1"/>
        <end position="92"/>
    </location>
</feature>
<comment type="caution">
    <text evidence="3">The sequence shown here is derived from an EMBL/GenBank/DDBJ whole genome shotgun (WGS) entry which is preliminary data.</text>
</comment>
<dbReference type="EMBL" id="JACGCI010000029">
    <property type="protein sequence ID" value="KAF6755681.1"/>
    <property type="molecule type" value="Genomic_DNA"/>
</dbReference>
<evidence type="ECO:0000256" key="1">
    <source>
        <dbReference type="SAM" id="MobiDB-lite"/>
    </source>
</evidence>
<evidence type="ECO:0000259" key="2">
    <source>
        <dbReference type="SMART" id="SM01406"/>
    </source>
</evidence>
<feature type="domain" description="INO80 complex subunit B-like conserved region" evidence="2">
    <location>
        <begin position="31"/>
        <end position="113"/>
    </location>
</feature>
<feature type="compositionally biased region" description="Acidic residues" evidence="1">
    <location>
        <begin position="79"/>
        <end position="91"/>
    </location>
</feature>